<protein>
    <submittedName>
        <fullName evidence="2">Uncharacterized protein</fullName>
    </submittedName>
</protein>
<accession>A0A8J3NHB5</accession>
<feature type="region of interest" description="Disordered" evidence="1">
    <location>
        <begin position="1"/>
        <end position="84"/>
    </location>
</feature>
<dbReference type="Proteomes" id="UP000601223">
    <property type="component" value="Unassembled WGS sequence"/>
</dbReference>
<name>A0A8J3NHB5_9ACTN</name>
<proteinExistence type="predicted"/>
<keyword evidence="3" id="KW-1185">Reference proteome</keyword>
<organism evidence="2 3">
    <name type="scientific">Catellatospora bangladeshensis</name>
    <dbReference type="NCBI Taxonomy" id="310355"/>
    <lineage>
        <taxon>Bacteria</taxon>
        <taxon>Bacillati</taxon>
        <taxon>Actinomycetota</taxon>
        <taxon>Actinomycetes</taxon>
        <taxon>Micromonosporales</taxon>
        <taxon>Micromonosporaceae</taxon>
        <taxon>Catellatospora</taxon>
    </lineage>
</organism>
<evidence type="ECO:0000313" key="3">
    <source>
        <dbReference type="Proteomes" id="UP000601223"/>
    </source>
</evidence>
<reference evidence="2 3" key="1">
    <citation type="submission" date="2021-01" db="EMBL/GenBank/DDBJ databases">
        <title>Whole genome shotgun sequence of Catellatospora bangladeshensis NBRC 107357.</title>
        <authorList>
            <person name="Komaki H."/>
            <person name="Tamura T."/>
        </authorList>
    </citation>
    <scope>NUCLEOTIDE SEQUENCE [LARGE SCALE GENOMIC DNA]</scope>
    <source>
        <strain evidence="2 3">NBRC 107357</strain>
    </source>
</reference>
<comment type="caution">
    <text evidence="2">The sequence shown here is derived from an EMBL/GenBank/DDBJ whole genome shotgun (WGS) entry which is preliminary data.</text>
</comment>
<feature type="compositionally biased region" description="Basic and acidic residues" evidence="1">
    <location>
        <begin position="1"/>
        <end position="32"/>
    </location>
</feature>
<dbReference type="EMBL" id="BONF01000012">
    <property type="protein sequence ID" value="GIF81235.1"/>
    <property type="molecule type" value="Genomic_DNA"/>
</dbReference>
<sequence length="107" mass="11565">MRGQRRHEPGEQRGDQHEHAGERARRGTEGGHRSSFSAYRDGAKEGSPSAVSGAGSRGVTARRTHQTDTNPRKQGEPVSSRQLDNFAELPECHAACLAGMVFTQLGP</sequence>
<evidence type="ECO:0000313" key="2">
    <source>
        <dbReference type="EMBL" id="GIF81235.1"/>
    </source>
</evidence>
<gene>
    <name evidence="2" type="ORF">Cba03nite_25840</name>
</gene>
<dbReference type="AlphaFoldDB" id="A0A8J3NHB5"/>
<evidence type="ECO:0000256" key="1">
    <source>
        <dbReference type="SAM" id="MobiDB-lite"/>
    </source>
</evidence>